<comment type="caution">
    <text evidence="1">The sequence shown here is derived from an EMBL/GenBank/DDBJ whole genome shotgun (WGS) entry which is preliminary data.</text>
</comment>
<proteinExistence type="predicted"/>
<accession>A0A1J4V8Y0</accession>
<dbReference type="EMBL" id="MNVN01000015">
    <property type="protein sequence ID" value="OIO30719.1"/>
    <property type="molecule type" value="Genomic_DNA"/>
</dbReference>
<organism evidence="1 2">
    <name type="scientific">Candidatus Nomurabacteria bacterium CG1_02_43_90</name>
    <dbReference type="NCBI Taxonomy" id="1805281"/>
    <lineage>
        <taxon>Bacteria</taxon>
        <taxon>Candidatus Nomuraibacteriota</taxon>
    </lineage>
</organism>
<name>A0A1J4V8Y0_9BACT</name>
<evidence type="ECO:0000313" key="2">
    <source>
        <dbReference type="Proteomes" id="UP000181992"/>
    </source>
</evidence>
<reference evidence="1 2" key="1">
    <citation type="journal article" date="2016" name="Environ. Microbiol.">
        <title>Genomic resolution of a cold subsurface aquifer community provides metabolic insights for novel microbes adapted to high CO concentrations.</title>
        <authorList>
            <person name="Probst A.J."/>
            <person name="Castelle C.J."/>
            <person name="Singh A."/>
            <person name="Brown C.T."/>
            <person name="Anantharaman K."/>
            <person name="Sharon I."/>
            <person name="Hug L.A."/>
            <person name="Burstein D."/>
            <person name="Emerson J.B."/>
            <person name="Thomas B.C."/>
            <person name="Banfield J.F."/>
        </authorList>
    </citation>
    <scope>NUCLEOTIDE SEQUENCE [LARGE SCALE GENOMIC DNA]</scope>
    <source>
        <strain evidence="1">CG1_02_43_90</strain>
    </source>
</reference>
<sequence length="379" mass="44476">MIDTVCLLIPKDKLTVLDLSSYGVPTWNLHSKTDQYDKFVKNPSKRDLDSGLYFPRLTGYRRKNYGQDANVRIEFSVPKLLYLNNLDELEDKDFSQVIEMLQDRLKTMGIVAKKSILEKASVSSVHFSKNIQVEDGYTVTHLISEMNKVNLRKSFDFAKTRFMNDGQSLYAHTTAHQLVIYDKIADLGKDKKRAIDKDQNPYQRSLFAELNKDPELNEVIRFEIRLNHKQKMNKVIEELGYAKNPTFKEVFSTELSKKVVNSYWQKLIKERNLGLFSIAISVKDILRILFMADKKLKPKQAIYLLGLFQLARDENGMRQLRTIISKRSHDRTWYRIAKDMQQASELITKNKLRDWVTQLDKKLADYKPYKTKKYEKETH</sequence>
<evidence type="ECO:0008006" key="3">
    <source>
        <dbReference type="Google" id="ProtNLM"/>
    </source>
</evidence>
<dbReference type="STRING" id="1805281.AUJ77_02845"/>
<dbReference type="Proteomes" id="UP000181992">
    <property type="component" value="Unassembled WGS sequence"/>
</dbReference>
<protein>
    <recommendedName>
        <fullName evidence="3">Replication-associated protein G2P N-terminal domain-containing protein</fullName>
    </recommendedName>
</protein>
<dbReference type="AlphaFoldDB" id="A0A1J4V8Y0"/>
<evidence type="ECO:0000313" key="1">
    <source>
        <dbReference type="EMBL" id="OIO30719.1"/>
    </source>
</evidence>
<gene>
    <name evidence="1" type="ORF">AUJ77_02845</name>
</gene>